<evidence type="ECO:0000256" key="1">
    <source>
        <dbReference type="ARBA" id="ARBA00010617"/>
    </source>
</evidence>
<evidence type="ECO:0000313" key="3">
    <source>
        <dbReference type="Proteomes" id="UP000054770"/>
    </source>
</evidence>
<dbReference type="InterPro" id="IPR036396">
    <property type="entry name" value="Cyt_P450_sf"/>
</dbReference>
<dbReference type="OrthoDB" id="4168525at2"/>
<dbReference type="GO" id="GO:0020037">
    <property type="term" value="F:heme binding"/>
    <property type="evidence" value="ECO:0007669"/>
    <property type="project" value="InterPro"/>
</dbReference>
<dbReference type="InterPro" id="IPR002397">
    <property type="entry name" value="Cyt_P450_B"/>
</dbReference>
<reference evidence="2" key="1">
    <citation type="submission" date="2016-01" db="EMBL/GenBank/DDBJ databases">
        <authorList>
            <person name="Peeters C."/>
        </authorList>
    </citation>
    <scope>NUCLEOTIDE SEQUENCE [LARGE SCALE GENOMIC DNA]</scope>
    <source>
        <strain evidence="2">LMG 22940</strain>
    </source>
</reference>
<dbReference type="RefSeq" id="WP_087648734.1">
    <property type="nucleotide sequence ID" value="NZ_FCON02000134.1"/>
</dbReference>
<dbReference type="AlphaFoldDB" id="A0A158KR79"/>
<dbReference type="EMBL" id="FCON02000134">
    <property type="protein sequence ID" value="SAL83233.1"/>
    <property type="molecule type" value="Genomic_DNA"/>
</dbReference>
<dbReference type="CDD" id="cd11079">
    <property type="entry name" value="Cyp_unk"/>
    <property type="match status" value="1"/>
</dbReference>
<dbReference type="GO" id="GO:0016705">
    <property type="term" value="F:oxidoreductase activity, acting on paired donors, with incorporation or reduction of molecular oxygen"/>
    <property type="evidence" value="ECO:0007669"/>
    <property type="project" value="InterPro"/>
</dbReference>
<dbReference type="PANTHER" id="PTHR46696">
    <property type="entry name" value="P450, PUTATIVE (EUROFUNG)-RELATED"/>
    <property type="match status" value="1"/>
</dbReference>
<dbReference type="InterPro" id="IPR001128">
    <property type="entry name" value="Cyt_P450"/>
</dbReference>
<dbReference type="SUPFAM" id="SSF48264">
    <property type="entry name" value="Cytochrome P450"/>
    <property type="match status" value="1"/>
</dbReference>
<keyword evidence="3" id="KW-1185">Reference proteome</keyword>
<name>A0A158KR79_9BURK</name>
<dbReference type="Gene3D" id="1.10.630.10">
    <property type="entry name" value="Cytochrome P450"/>
    <property type="match status" value="1"/>
</dbReference>
<sequence length="384" mass="42817">MNEKVVDDWDPRSDVIAHDQAAAYDDMRRRCPVAHSEYLHLSLFCHEDVMRVLNDPETFSSAVSSYLSVPNGMDPPEHTQYRSIIEPYFSPQRMTVFEPVCREIAISLVKGLSRCSEVELNAQFAQDFATQIQCAFLGWPKDLHAPLLQWIRKNHEATLTGDKIALDRVALEFDTHIRGLLAHRRQAGNDAPDDITSSLARDRIGNRLLHDDEIVSILRNWTVGELGTIAACVGILAHYVAEHPEVQQLLREQGSLLPGAIDEILRIRAPLIANRRVTTKPVEFGGRVVPIGQRITLIWASANRDETVFGDPDGFRLDRDPASNLLYGAGIHACPGAPLARLELRIAMEELLAHTNWIALVADRPPANAVYPAAGFAALPLWIE</sequence>
<proteinExistence type="inferred from homology"/>
<dbReference type="Proteomes" id="UP000054770">
    <property type="component" value="Unassembled WGS sequence"/>
</dbReference>
<comment type="caution">
    <text evidence="2">The sequence shown here is derived from an EMBL/GenBank/DDBJ whole genome shotgun (WGS) entry which is preliminary data.</text>
</comment>
<organism evidence="2 3">
    <name type="scientific">Caballeronia choica</name>
    <dbReference type="NCBI Taxonomy" id="326476"/>
    <lineage>
        <taxon>Bacteria</taxon>
        <taxon>Pseudomonadati</taxon>
        <taxon>Pseudomonadota</taxon>
        <taxon>Betaproteobacteria</taxon>
        <taxon>Burkholderiales</taxon>
        <taxon>Burkholderiaceae</taxon>
        <taxon>Caballeronia</taxon>
    </lineage>
</organism>
<comment type="similarity">
    <text evidence="1">Belongs to the cytochrome P450 family.</text>
</comment>
<evidence type="ECO:0000313" key="2">
    <source>
        <dbReference type="EMBL" id="SAL83233.1"/>
    </source>
</evidence>
<dbReference type="GO" id="GO:0004497">
    <property type="term" value="F:monooxygenase activity"/>
    <property type="evidence" value="ECO:0007669"/>
    <property type="project" value="InterPro"/>
</dbReference>
<dbReference type="Pfam" id="PF00067">
    <property type="entry name" value="p450"/>
    <property type="match status" value="1"/>
</dbReference>
<accession>A0A158KR79</accession>
<protein>
    <submittedName>
        <fullName evidence="2">Cytochrome P450</fullName>
    </submittedName>
</protein>
<dbReference type="PANTHER" id="PTHR46696:SF6">
    <property type="entry name" value="P450, PUTATIVE (EUROFUNG)-RELATED"/>
    <property type="match status" value="1"/>
</dbReference>
<dbReference type="GO" id="GO:0005506">
    <property type="term" value="F:iron ion binding"/>
    <property type="evidence" value="ECO:0007669"/>
    <property type="project" value="InterPro"/>
</dbReference>
<gene>
    <name evidence="2" type="ORF">AWB68_06827</name>
</gene>
<dbReference type="PRINTS" id="PR00359">
    <property type="entry name" value="BP450"/>
</dbReference>